<keyword evidence="8" id="KW-1185">Reference proteome</keyword>
<reference evidence="7 8" key="1">
    <citation type="submission" date="2019-09" db="EMBL/GenBank/DDBJ databases">
        <title>Genome Sequence of Larkinella sp MA1.</title>
        <authorList>
            <person name="Srinivasan S."/>
        </authorList>
    </citation>
    <scope>NUCLEOTIDE SEQUENCE [LARGE SCALE GENOMIC DNA]</scope>
    <source>
        <strain evidence="7 8">MA1</strain>
    </source>
</reference>
<comment type="caution">
    <text evidence="7">The sequence shown here is derived from an EMBL/GenBank/DDBJ whole genome shotgun (WGS) entry which is preliminary data.</text>
</comment>
<evidence type="ECO:0000256" key="5">
    <source>
        <dbReference type="SAM" id="MobiDB-lite"/>
    </source>
</evidence>
<evidence type="ECO:0000259" key="6">
    <source>
        <dbReference type="PROSITE" id="PS51007"/>
    </source>
</evidence>
<sequence>MLVGSHYAKSISGYWLRRTFGWFLVALCVFILSHEILIAPSPVSAKTVAQRQRSYHQIPWKAPNPAEITQQPDAQLVRYGRELIANTAYYLGPKGKVIPLSNGMNCQNCHLDAGTKPWGNNFGAVAATYPRFRERSGSLETVVKRISDCFERSLNGFPPDTASREMRAMVAYIQFVGQSVSKGESPKGSGIWPLPFLERAADPEKGELVFRQKCVVCHGLTGRGKRSTGGSGFVYPPLWGKNSYNTGAGLYRLSRFAGYIKANMPLGATWDKPQLTDEEAWDLAAYINSQPRPLKEFRKDWPRIEGKPVDHPFGPFADPFSEQQHKYGPFKPIDQYRKKATG</sequence>
<dbReference type="AlphaFoldDB" id="A0A5N1JMI1"/>
<dbReference type="EMBL" id="VTWS01000001">
    <property type="protein sequence ID" value="KAA9357710.1"/>
    <property type="molecule type" value="Genomic_DNA"/>
</dbReference>
<evidence type="ECO:0000313" key="7">
    <source>
        <dbReference type="EMBL" id="KAA9357710.1"/>
    </source>
</evidence>
<protein>
    <submittedName>
        <fullName evidence="7">C-type cytochrome</fullName>
    </submittedName>
</protein>
<name>A0A5N1JMI1_9BACT</name>
<dbReference type="GO" id="GO:0046872">
    <property type="term" value="F:metal ion binding"/>
    <property type="evidence" value="ECO:0007669"/>
    <property type="project" value="UniProtKB-KW"/>
</dbReference>
<dbReference type="InterPro" id="IPR036909">
    <property type="entry name" value="Cyt_c-like_dom_sf"/>
</dbReference>
<dbReference type="PANTHER" id="PTHR35008">
    <property type="entry name" value="BLL4482 PROTEIN-RELATED"/>
    <property type="match status" value="1"/>
</dbReference>
<dbReference type="PROSITE" id="PS51007">
    <property type="entry name" value="CYTC"/>
    <property type="match status" value="1"/>
</dbReference>
<accession>A0A5N1JMI1</accession>
<feature type="domain" description="Cytochrome c" evidence="6">
    <location>
        <begin position="201"/>
        <end position="291"/>
    </location>
</feature>
<dbReference type="GO" id="GO:0009055">
    <property type="term" value="F:electron transfer activity"/>
    <property type="evidence" value="ECO:0007669"/>
    <property type="project" value="InterPro"/>
</dbReference>
<keyword evidence="3 4" id="KW-0408">Iron</keyword>
<evidence type="ECO:0000256" key="1">
    <source>
        <dbReference type="ARBA" id="ARBA00022617"/>
    </source>
</evidence>
<dbReference type="Gene3D" id="1.10.760.10">
    <property type="entry name" value="Cytochrome c-like domain"/>
    <property type="match status" value="2"/>
</dbReference>
<keyword evidence="1 4" id="KW-0349">Heme</keyword>
<evidence type="ECO:0000256" key="4">
    <source>
        <dbReference type="PROSITE-ProRule" id="PRU00433"/>
    </source>
</evidence>
<proteinExistence type="predicted"/>
<dbReference type="SUPFAM" id="SSF46626">
    <property type="entry name" value="Cytochrome c"/>
    <property type="match status" value="2"/>
</dbReference>
<organism evidence="7 8">
    <name type="scientific">Larkinella humicola</name>
    <dbReference type="NCBI Taxonomy" id="2607654"/>
    <lineage>
        <taxon>Bacteria</taxon>
        <taxon>Pseudomonadati</taxon>
        <taxon>Bacteroidota</taxon>
        <taxon>Cytophagia</taxon>
        <taxon>Cytophagales</taxon>
        <taxon>Spirosomataceae</taxon>
        <taxon>Larkinella</taxon>
    </lineage>
</organism>
<dbReference type="Proteomes" id="UP000326344">
    <property type="component" value="Unassembled WGS sequence"/>
</dbReference>
<evidence type="ECO:0000256" key="2">
    <source>
        <dbReference type="ARBA" id="ARBA00022723"/>
    </source>
</evidence>
<dbReference type="GO" id="GO:0020037">
    <property type="term" value="F:heme binding"/>
    <property type="evidence" value="ECO:0007669"/>
    <property type="project" value="InterPro"/>
</dbReference>
<dbReference type="Pfam" id="PF21342">
    <property type="entry name" value="SoxA-TsdA_cyt-c"/>
    <property type="match status" value="1"/>
</dbReference>
<evidence type="ECO:0000313" key="8">
    <source>
        <dbReference type="Proteomes" id="UP000326344"/>
    </source>
</evidence>
<dbReference type="Pfam" id="PF13442">
    <property type="entry name" value="Cytochrome_CBB3"/>
    <property type="match status" value="1"/>
</dbReference>
<feature type="region of interest" description="Disordered" evidence="5">
    <location>
        <begin position="312"/>
        <end position="333"/>
    </location>
</feature>
<gene>
    <name evidence="7" type="ORF">F0P93_03140</name>
</gene>
<evidence type="ECO:0000256" key="3">
    <source>
        <dbReference type="ARBA" id="ARBA00023004"/>
    </source>
</evidence>
<dbReference type="InterPro" id="IPR009056">
    <property type="entry name" value="Cyt_c-like_dom"/>
</dbReference>
<dbReference type="InterPro" id="IPR051459">
    <property type="entry name" value="Cytochrome_c-type_DH"/>
</dbReference>
<keyword evidence="2 4" id="KW-0479">Metal-binding</keyword>
<dbReference type="PANTHER" id="PTHR35008:SF9">
    <property type="entry name" value="CYTOCHROME C DOMAIN-CONTAINING PROTEIN"/>
    <property type="match status" value="1"/>
</dbReference>